<feature type="signal peptide" evidence="1">
    <location>
        <begin position="1"/>
        <end position="27"/>
    </location>
</feature>
<evidence type="ECO:0000259" key="2">
    <source>
        <dbReference type="Pfam" id="PF03413"/>
    </source>
</evidence>
<dbReference type="STRING" id="1705.CA21670_10520"/>
<name>A0A177IIX5_9CORY</name>
<accession>A0A177IIX5</accession>
<dbReference type="OrthoDB" id="3637997at2"/>
<dbReference type="InterPro" id="IPR025711">
    <property type="entry name" value="PepSY"/>
</dbReference>
<keyword evidence="4" id="KW-1185">Reference proteome</keyword>
<dbReference type="Pfam" id="PF03413">
    <property type="entry name" value="PepSY"/>
    <property type="match status" value="1"/>
</dbReference>
<dbReference type="Proteomes" id="UP000076947">
    <property type="component" value="Unassembled WGS sequence"/>
</dbReference>
<proteinExistence type="predicted"/>
<feature type="chain" id="PRO_5008063918" description="PepSY domain-containing protein" evidence="1">
    <location>
        <begin position="28"/>
        <end position="126"/>
    </location>
</feature>
<gene>
    <name evidence="3" type="ORF">AYJ05_11910</name>
</gene>
<feature type="domain" description="PepSY" evidence="2">
    <location>
        <begin position="58"/>
        <end position="121"/>
    </location>
</feature>
<dbReference type="AlphaFoldDB" id="A0A177IIX5"/>
<comment type="caution">
    <text evidence="3">The sequence shown here is derived from an EMBL/GenBank/DDBJ whole genome shotgun (WGS) entry which is preliminary data.</text>
</comment>
<evidence type="ECO:0000313" key="3">
    <source>
        <dbReference type="EMBL" id="OAH27995.1"/>
    </source>
</evidence>
<keyword evidence="1" id="KW-0732">Signal</keyword>
<evidence type="ECO:0000313" key="4">
    <source>
        <dbReference type="Proteomes" id="UP000076947"/>
    </source>
</evidence>
<reference evidence="4" key="1">
    <citation type="submission" date="2016-02" db="EMBL/GenBank/DDBJ databases">
        <authorList>
            <person name="Kaur G."/>
            <person name="Nair G.R."/>
            <person name="Mayilraj S."/>
        </authorList>
    </citation>
    <scope>NUCLEOTIDE SEQUENCE [LARGE SCALE GENOMIC DNA]</scope>
    <source>
        <strain evidence="4">GA-15</strain>
    </source>
</reference>
<evidence type="ECO:0000256" key="1">
    <source>
        <dbReference type="SAM" id="SignalP"/>
    </source>
</evidence>
<sequence>MKAAIAAVAGTIAAVIAAVGISTPATASSNSAVQQVVKQATPKANNTAGKSASKSQLISRQHALDISYKHAGITASQVTEYDDIELDWDDGRPTWEIEYNTGWVEHEFDIDARTGKVLDYERDTDD</sequence>
<protein>
    <recommendedName>
        <fullName evidence="2">PepSY domain-containing protein</fullName>
    </recommendedName>
</protein>
<organism evidence="3 4">
    <name type="scientific">Corynebacterium stationis</name>
    <dbReference type="NCBI Taxonomy" id="1705"/>
    <lineage>
        <taxon>Bacteria</taxon>
        <taxon>Bacillati</taxon>
        <taxon>Actinomycetota</taxon>
        <taxon>Actinomycetes</taxon>
        <taxon>Mycobacteriales</taxon>
        <taxon>Corynebacteriaceae</taxon>
        <taxon>Corynebacterium</taxon>
    </lineage>
</organism>
<dbReference type="RefSeq" id="WP_066839636.1">
    <property type="nucleotide sequence ID" value="NZ_LSTQ01000015.1"/>
</dbReference>
<dbReference type="Gene3D" id="3.10.450.40">
    <property type="match status" value="1"/>
</dbReference>
<dbReference type="EMBL" id="LSTQ01000015">
    <property type="protein sequence ID" value="OAH27995.1"/>
    <property type="molecule type" value="Genomic_DNA"/>
</dbReference>